<comment type="similarity">
    <text evidence="2">Belongs to the peptidase S54 family.</text>
</comment>
<feature type="transmembrane region" description="Helical" evidence="7">
    <location>
        <begin position="128"/>
        <end position="150"/>
    </location>
</feature>
<keyword evidence="3 7" id="KW-0812">Transmembrane</keyword>
<dbReference type="GO" id="GO:0016020">
    <property type="term" value="C:membrane"/>
    <property type="evidence" value="ECO:0007669"/>
    <property type="project" value="UniProtKB-SubCell"/>
</dbReference>
<proteinExistence type="inferred from homology"/>
<evidence type="ECO:0000256" key="6">
    <source>
        <dbReference type="ARBA" id="ARBA00023136"/>
    </source>
</evidence>
<evidence type="ECO:0000256" key="7">
    <source>
        <dbReference type="SAM" id="Phobius"/>
    </source>
</evidence>
<keyword evidence="5 7" id="KW-1133">Transmembrane helix</keyword>
<evidence type="ECO:0000256" key="3">
    <source>
        <dbReference type="ARBA" id="ARBA00022692"/>
    </source>
</evidence>
<dbReference type="Pfam" id="PF01694">
    <property type="entry name" value="Rhomboid"/>
    <property type="match status" value="1"/>
</dbReference>
<evidence type="ECO:0000259" key="8">
    <source>
        <dbReference type="Pfam" id="PF01694"/>
    </source>
</evidence>
<dbReference type="InterPro" id="IPR022764">
    <property type="entry name" value="Peptidase_S54_rhomboid_dom"/>
</dbReference>
<feature type="domain" description="Peptidase S54 rhomboid" evidence="8">
    <location>
        <begin position="60"/>
        <end position="163"/>
    </location>
</feature>
<reference evidence="9 10" key="1">
    <citation type="journal article" date="2019" name="Nat. Microbiol.">
        <title>Wide diversity of methane and short-chain alkane metabolisms in uncultured archaea.</title>
        <authorList>
            <person name="Borrel G."/>
            <person name="Adam P.S."/>
            <person name="McKay L.J."/>
            <person name="Chen L.X."/>
            <person name="Sierra-Garcia I.N."/>
            <person name="Sieber C.M."/>
            <person name="Letourneur Q."/>
            <person name="Ghozlane A."/>
            <person name="Andersen G.L."/>
            <person name="Li W.J."/>
            <person name="Hallam S.J."/>
            <person name="Muyzer G."/>
            <person name="de Oliveira V.M."/>
            <person name="Inskeep W.P."/>
            <person name="Banfield J.F."/>
            <person name="Gribaldo S."/>
        </authorList>
    </citation>
    <scope>NUCLEOTIDE SEQUENCE [LARGE SCALE GENOMIC DNA]</scope>
    <source>
        <strain evidence="9">NM4</strain>
    </source>
</reference>
<keyword evidence="9" id="KW-0645">Protease</keyword>
<protein>
    <submittedName>
        <fullName evidence="9">Rhomboid family intramembrane serine protease</fullName>
    </submittedName>
</protein>
<evidence type="ECO:0000256" key="4">
    <source>
        <dbReference type="ARBA" id="ARBA00022801"/>
    </source>
</evidence>
<evidence type="ECO:0000256" key="2">
    <source>
        <dbReference type="ARBA" id="ARBA00009045"/>
    </source>
</evidence>
<evidence type="ECO:0000256" key="1">
    <source>
        <dbReference type="ARBA" id="ARBA00004141"/>
    </source>
</evidence>
<evidence type="ECO:0000313" key="9">
    <source>
        <dbReference type="EMBL" id="RZN60646.1"/>
    </source>
</evidence>
<dbReference type="Gene3D" id="1.20.1540.10">
    <property type="entry name" value="Rhomboid-like"/>
    <property type="match status" value="1"/>
</dbReference>
<dbReference type="SUPFAM" id="SSF144091">
    <property type="entry name" value="Rhomboid-like"/>
    <property type="match status" value="1"/>
</dbReference>
<dbReference type="GO" id="GO:0004252">
    <property type="term" value="F:serine-type endopeptidase activity"/>
    <property type="evidence" value="ECO:0007669"/>
    <property type="project" value="InterPro"/>
</dbReference>
<dbReference type="GO" id="GO:0006508">
    <property type="term" value="P:proteolysis"/>
    <property type="evidence" value="ECO:0007669"/>
    <property type="project" value="UniProtKB-KW"/>
</dbReference>
<dbReference type="InterPro" id="IPR035952">
    <property type="entry name" value="Rhomboid-like_sf"/>
</dbReference>
<evidence type="ECO:0000256" key="5">
    <source>
        <dbReference type="ARBA" id="ARBA00022989"/>
    </source>
</evidence>
<dbReference type="EMBL" id="RXII01000085">
    <property type="protein sequence ID" value="RZN60646.1"/>
    <property type="molecule type" value="Genomic_DNA"/>
</dbReference>
<keyword evidence="4" id="KW-0378">Hydrolase</keyword>
<dbReference type="Proteomes" id="UP000316217">
    <property type="component" value="Unassembled WGS sequence"/>
</dbReference>
<evidence type="ECO:0000313" key="10">
    <source>
        <dbReference type="Proteomes" id="UP000316217"/>
    </source>
</evidence>
<feature type="transmembrane region" description="Helical" evidence="7">
    <location>
        <begin position="101"/>
        <end position="122"/>
    </location>
</feature>
<dbReference type="InterPro" id="IPR050925">
    <property type="entry name" value="Rhomboid_protease_S54"/>
</dbReference>
<feature type="transmembrane region" description="Helical" evidence="7">
    <location>
        <begin position="62"/>
        <end position="89"/>
    </location>
</feature>
<comment type="caution">
    <text evidence="9">The sequence shown here is derived from an EMBL/GenBank/DDBJ whole genome shotgun (WGS) entry which is preliminary data.</text>
</comment>
<dbReference type="AlphaFoldDB" id="A0A520KJA2"/>
<keyword evidence="6 7" id="KW-0472">Membrane</keyword>
<gene>
    <name evidence="9" type="ORF">EF810_05575</name>
</gene>
<feature type="transmembrane region" description="Helical" evidence="7">
    <location>
        <begin position="20"/>
        <end position="42"/>
    </location>
</feature>
<name>A0A520KJA2_9CREN</name>
<dbReference type="PANTHER" id="PTHR43731:SF14">
    <property type="entry name" value="PRESENILIN-ASSOCIATED RHOMBOID-LIKE PROTEIN, MITOCHONDRIAL"/>
    <property type="match status" value="1"/>
</dbReference>
<dbReference type="PANTHER" id="PTHR43731">
    <property type="entry name" value="RHOMBOID PROTEASE"/>
    <property type="match status" value="1"/>
</dbReference>
<sequence>MGLPIPGGEFREFRTPATTWLILINTIVYLLTSYENFFISISDRWVGAGAFIPAMITRPDQAYRLITSMFLHANLVHIFFNMLFLYNFGKPVEAAMGSSRYLILYFLSGFLSEVFHTAFVPIEGAFSALIPALGASGAISGILGAYLLMFPGTRLRMCFLLLLLSPLLYDEICCLPYILVCTSDIPRIYGRKRWCSSLCACRRFHRRSGAAPVVCI</sequence>
<organism evidence="9 10">
    <name type="scientific">Candidatus Methanodesulfokora washburnensis</name>
    <dbReference type="NCBI Taxonomy" id="2478471"/>
    <lineage>
        <taxon>Archaea</taxon>
        <taxon>Thermoproteota</taxon>
        <taxon>Candidatus Korarchaeia</taxon>
        <taxon>Candidatus Korarchaeia incertae sedis</taxon>
        <taxon>Candidatus Methanodesulfokora</taxon>
    </lineage>
</organism>
<comment type="subcellular location">
    <subcellularLocation>
        <location evidence="1">Membrane</location>
        <topology evidence="1">Multi-pass membrane protein</topology>
    </subcellularLocation>
</comment>
<accession>A0A520KJA2</accession>